<accession>A0A0A9ALF1</accession>
<sequence length="132" mass="14610">MPHSCSLHIRCSITTNWSSRIIDNCDAFKIQRASSHGMNRTPTARPALAFHRQHRSSEVGVEFLHRRVCAPQELMVLLQPKANTCWSVEEQTRGLPAAARPRPQELDPAAGFQASYGGAPMARVGGDDSHHE</sequence>
<reference evidence="2" key="1">
    <citation type="submission" date="2014-09" db="EMBL/GenBank/DDBJ databases">
        <authorList>
            <person name="Magalhaes I.L.F."/>
            <person name="Oliveira U."/>
            <person name="Santos F.R."/>
            <person name="Vidigal T.H.D.A."/>
            <person name="Brescovit A.D."/>
            <person name="Santos A.J."/>
        </authorList>
    </citation>
    <scope>NUCLEOTIDE SEQUENCE</scope>
    <source>
        <tissue evidence="2">Shoot tissue taken approximately 20 cm above the soil surface</tissue>
    </source>
</reference>
<dbReference type="AlphaFoldDB" id="A0A0A9ALF1"/>
<reference evidence="2" key="2">
    <citation type="journal article" date="2015" name="Data Brief">
        <title>Shoot transcriptome of the giant reed, Arundo donax.</title>
        <authorList>
            <person name="Barrero R.A."/>
            <person name="Guerrero F.D."/>
            <person name="Moolhuijzen P."/>
            <person name="Goolsby J.A."/>
            <person name="Tidwell J."/>
            <person name="Bellgard S.E."/>
            <person name="Bellgard M.I."/>
        </authorList>
    </citation>
    <scope>NUCLEOTIDE SEQUENCE</scope>
    <source>
        <tissue evidence="2">Shoot tissue taken approximately 20 cm above the soil surface</tissue>
    </source>
</reference>
<evidence type="ECO:0000313" key="2">
    <source>
        <dbReference type="EMBL" id="JAD52519.1"/>
    </source>
</evidence>
<proteinExistence type="predicted"/>
<organism evidence="2">
    <name type="scientific">Arundo donax</name>
    <name type="common">Giant reed</name>
    <name type="synonym">Donax arundinaceus</name>
    <dbReference type="NCBI Taxonomy" id="35708"/>
    <lineage>
        <taxon>Eukaryota</taxon>
        <taxon>Viridiplantae</taxon>
        <taxon>Streptophyta</taxon>
        <taxon>Embryophyta</taxon>
        <taxon>Tracheophyta</taxon>
        <taxon>Spermatophyta</taxon>
        <taxon>Magnoliopsida</taxon>
        <taxon>Liliopsida</taxon>
        <taxon>Poales</taxon>
        <taxon>Poaceae</taxon>
        <taxon>PACMAD clade</taxon>
        <taxon>Arundinoideae</taxon>
        <taxon>Arundineae</taxon>
        <taxon>Arundo</taxon>
    </lineage>
</organism>
<evidence type="ECO:0000256" key="1">
    <source>
        <dbReference type="SAM" id="MobiDB-lite"/>
    </source>
</evidence>
<feature type="region of interest" description="Disordered" evidence="1">
    <location>
        <begin position="96"/>
        <end position="132"/>
    </location>
</feature>
<protein>
    <submittedName>
        <fullName evidence="2">Uncharacterized protein</fullName>
    </submittedName>
</protein>
<name>A0A0A9ALF1_ARUDO</name>
<dbReference type="EMBL" id="GBRH01245376">
    <property type="protein sequence ID" value="JAD52519.1"/>
    <property type="molecule type" value="Transcribed_RNA"/>
</dbReference>